<evidence type="ECO:0000256" key="3">
    <source>
        <dbReference type="ARBA" id="ARBA00022912"/>
    </source>
</evidence>
<evidence type="ECO:0000256" key="2">
    <source>
        <dbReference type="ARBA" id="ARBA00022801"/>
    </source>
</evidence>
<keyword evidence="3" id="KW-0904">Protein phosphatase</keyword>
<dbReference type="SMART" id="SM00226">
    <property type="entry name" value="LMWPc"/>
    <property type="match status" value="1"/>
</dbReference>
<dbReference type="PRINTS" id="PR00719">
    <property type="entry name" value="LMWPTPASE"/>
</dbReference>
<dbReference type="InterPro" id="IPR036196">
    <property type="entry name" value="Ptyr_pPase_sf"/>
</dbReference>
<protein>
    <recommendedName>
        <fullName evidence="5">Phosphotyrosine protein phosphatase I domain-containing protein</fullName>
    </recommendedName>
</protein>
<dbReference type="SUPFAM" id="SSF52788">
    <property type="entry name" value="Phosphotyrosine protein phosphatases I"/>
    <property type="match status" value="1"/>
</dbReference>
<feature type="domain" description="Phosphotyrosine protein phosphatase I" evidence="5">
    <location>
        <begin position="117"/>
        <end position="282"/>
    </location>
</feature>
<dbReference type="EMBL" id="JBJQOH010000004">
    <property type="protein sequence ID" value="KAL3688867.1"/>
    <property type="molecule type" value="Genomic_DNA"/>
</dbReference>
<evidence type="ECO:0000256" key="4">
    <source>
        <dbReference type="PIRSR" id="PIRSR617867-1"/>
    </source>
</evidence>
<name>A0ABD3HE94_9MARC</name>
<accession>A0ABD3HE94</accession>
<keyword evidence="2" id="KW-0378">Hydrolase</keyword>
<dbReference type="InterPro" id="IPR017867">
    <property type="entry name" value="Tyr_phospatase_low_mol_wt"/>
</dbReference>
<dbReference type="PANTHER" id="PTHR11717:SF7">
    <property type="entry name" value="LOW MOLECULAR WEIGHT PHOSPHOTYROSINE PROTEIN PHOSPHATASE"/>
    <property type="match status" value="1"/>
</dbReference>
<feature type="active site" evidence="4">
    <location>
        <position position="129"/>
    </location>
</feature>
<proteinExistence type="inferred from homology"/>
<dbReference type="GO" id="GO:0004725">
    <property type="term" value="F:protein tyrosine phosphatase activity"/>
    <property type="evidence" value="ECO:0007669"/>
    <property type="project" value="UniProtKB-ARBA"/>
</dbReference>
<evidence type="ECO:0000259" key="5">
    <source>
        <dbReference type="SMART" id="SM00226"/>
    </source>
</evidence>
<evidence type="ECO:0000313" key="6">
    <source>
        <dbReference type="EMBL" id="KAL3688867.1"/>
    </source>
</evidence>
<dbReference type="Pfam" id="PF01451">
    <property type="entry name" value="LMWPc"/>
    <property type="match status" value="1"/>
</dbReference>
<dbReference type="AlphaFoldDB" id="A0ABD3HE94"/>
<dbReference type="Gene3D" id="3.40.50.2300">
    <property type="match status" value="1"/>
</dbReference>
<organism evidence="6 7">
    <name type="scientific">Riccia sorocarpa</name>
    <dbReference type="NCBI Taxonomy" id="122646"/>
    <lineage>
        <taxon>Eukaryota</taxon>
        <taxon>Viridiplantae</taxon>
        <taxon>Streptophyta</taxon>
        <taxon>Embryophyta</taxon>
        <taxon>Marchantiophyta</taxon>
        <taxon>Marchantiopsida</taxon>
        <taxon>Marchantiidae</taxon>
        <taxon>Marchantiales</taxon>
        <taxon>Ricciaceae</taxon>
        <taxon>Riccia</taxon>
    </lineage>
</organism>
<keyword evidence="7" id="KW-1185">Reference proteome</keyword>
<comment type="similarity">
    <text evidence="1">Belongs to the low molecular weight phosphotyrosine protein phosphatase family.</text>
</comment>
<dbReference type="Proteomes" id="UP001633002">
    <property type="component" value="Unassembled WGS sequence"/>
</dbReference>
<reference evidence="6 7" key="1">
    <citation type="submission" date="2024-09" db="EMBL/GenBank/DDBJ databases">
        <title>Chromosome-scale assembly of Riccia sorocarpa.</title>
        <authorList>
            <person name="Paukszto L."/>
        </authorList>
    </citation>
    <scope>NUCLEOTIDE SEQUENCE [LARGE SCALE GENOMIC DNA]</scope>
    <source>
        <strain evidence="6">LP-2024</strain>
        <tissue evidence="6">Aerial parts of the thallus</tissue>
    </source>
</reference>
<dbReference type="PANTHER" id="PTHR11717">
    <property type="entry name" value="LOW MOLECULAR WEIGHT PROTEIN TYROSINE PHOSPHATASE"/>
    <property type="match status" value="1"/>
</dbReference>
<gene>
    <name evidence="6" type="ORF">R1sor_015176</name>
</gene>
<sequence>MATVISQCRHLVSHPNSVVGLNFPSQKSSYLRSAGMFSMGHFQSVSMTQAKANGRESRIAVRVWATKTDFEGRGVEDDIADSKQTFDVSSNCVTPVFRSAKPPNLQADEEEAEDGKVRILFLSEGNVCRSVYAEAIFFDLLHQHNLQEFVKCSSMAVRDYNEGESPDPRLFLVAEERGFKLPEGKVSVVFDCARDIVNADLVLVFDKFNASDVLKEVTIYEAVDKTSRHAGKVRRLGEFCLNRNIEDIEDPLYGNMGGPDELELLHEVVGQIRDSCEGLVETILNIKASLQGSETLKEGMKRSLGEMEALNWLVPPMLSRA</sequence>
<evidence type="ECO:0000313" key="7">
    <source>
        <dbReference type="Proteomes" id="UP001633002"/>
    </source>
</evidence>
<evidence type="ECO:0000256" key="1">
    <source>
        <dbReference type="ARBA" id="ARBA00011063"/>
    </source>
</evidence>
<comment type="caution">
    <text evidence="6">The sequence shown here is derived from an EMBL/GenBank/DDBJ whole genome shotgun (WGS) entry which is preliminary data.</text>
</comment>
<dbReference type="InterPro" id="IPR050438">
    <property type="entry name" value="LMW_PTPase"/>
</dbReference>
<dbReference type="InterPro" id="IPR023485">
    <property type="entry name" value="Ptyr_pPase"/>
</dbReference>
<feature type="active site" description="Proton donor" evidence="4">
    <location>
        <position position="250"/>
    </location>
</feature>